<keyword evidence="3" id="KW-1185">Reference proteome</keyword>
<protein>
    <submittedName>
        <fullName evidence="2">Uncharacterized protein</fullName>
    </submittedName>
</protein>
<feature type="compositionally biased region" description="Polar residues" evidence="1">
    <location>
        <begin position="13"/>
        <end position="25"/>
    </location>
</feature>
<gene>
    <name evidence="2" type="ORF">E2C01_021027</name>
</gene>
<dbReference type="Proteomes" id="UP000324222">
    <property type="component" value="Unassembled WGS sequence"/>
</dbReference>
<dbReference type="EMBL" id="VSRR010001811">
    <property type="protein sequence ID" value="MPC27839.1"/>
    <property type="molecule type" value="Genomic_DNA"/>
</dbReference>
<sequence length="227" mass="24223">MASPVSMVGASGFSDSTAEGKTSSGCERDLGSKRQLVVGVAYCSYGPAHQILRPIPRPRSPVADRFTCPDCNKAVLLSILPAVQVAATGGGDSNSPTPPCPNTAPCYPRAPLPLPMRCFPHRCISLYKFALRFRCPPPLSLETFVCVCGKSCCLGSNVSLQRHEERPGRSKLPAKQEAALILPSRVIRQTVPCCGSLTSVSLWEPETAELSVLIAQFKTGLPCLIVL</sequence>
<organism evidence="2 3">
    <name type="scientific">Portunus trituberculatus</name>
    <name type="common">Swimming crab</name>
    <name type="synonym">Neptunus trituberculatus</name>
    <dbReference type="NCBI Taxonomy" id="210409"/>
    <lineage>
        <taxon>Eukaryota</taxon>
        <taxon>Metazoa</taxon>
        <taxon>Ecdysozoa</taxon>
        <taxon>Arthropoda</taxon>
        <taxon>Crustacea</taxon>
        <taxon>Multicrustacea</taxon>
        <taxon>Malacostraca</taxon>
        <taxon>Eumalacostraca</taxon>
        <taxon>Eucarida</taxon>
        <taxon>Decapoda</taxon>
        <taxon>Pleocyemata</taxon>
        <taxon>Brachyura</taxon>
        <taxon>Eubrachyura</taxon>
        <taxon>Portunoidea</taxon>
        <taxon>Portunidae</taxon>
        <taxon>Portuninae</taxon>
        <taxon>Portunus</taxon>
    </lineage>
</organism>
<accession>A0A5B7E350</accession>
<name>A0A5B7E350_PORTR</name>
<comment type="caution">
    <text evidence="2">The sequence shown here is derived from an EMBL/GenBank/DDBJ whole genome shotgun (WGS) entry which is preliminary data.</text>
</comment>
<reference evidence="2 3" key="1">
    <citation type="submission" date="2019-05" db="EMBL/GenBank/DDBJ databases">
        <title>Another draft genome of Portunus trituberculatus and its Hox gene families provides insights of decapod evolution.</title>
        <authorList>
            <person name="Jeong J.-H."/>
            <person name="Song I."/>
            <person name="Kim S."/>
            <person name="Choi T."/>
            <person name="Kim D."/>
            <person name="Ryu S."/>
            <person name="Kim W."/>
        </authorList>
    </citation>
    <scope>NUCLEOTIDE SEQUENCE [LARGE SCALE GENOMIC DNA]</scope>
    <source>
        <tissue evidence="2">Muscle</tissue>
    </source>
</reference>
<evidence type="ECO:0000313" key="2">
    <source>
        <dbReference type="EMBL" id="MPC27839.1"/>
    </source>
</evidence>
<evidence type="ECO:0000256" key="1">
    <source>
        <dbReference type="SAM" id="MobiDB-lite"/>
    </source>
</evidence>
<feature type="region of interest" description="Disordered" evidence="1">
    <location>
        <begin position="1"/>
        <end position="28"/>
    </location>
</feature>
<proteinExistence type="predicted"/>
<evidence type="ECO:0000313" key="3">
    <source>
        <dbReference type="Proteomes" id="UP000324222"/>
    </source>
</evidence>
<dbReference type="AlphaFoldDB" id="A0A5B7E350"/>